<dbReference type="PANTHER" id="PTHR43028:SF5">
    <property type="entry name" value="3'(2'),5'-BISPHOSPHATE NUCLEOTIDASE 1"/>
    <property type="match status" value="1"/>
</dbReference>
<dbReference type="OrthoDB" id="9785695at2"/>
<dbReference type="InterPro" id="IPR020550">
    <property type="entry name" value="Inositol_monophosphatase_CS"/>
</dbReference>
<feature type="binding site" evidence="10">
    <location>
        <position position="213"/>
    </location>
    <ligand>
        <name>Mg(2+)</name>
        <dbReference type="ChEBI" id="CHEBI:18420"/>
        <label>1</label>
        <note>catalytic</note>
    </ligand>
</feature>
<dbReference type="InterPro" id="IPR000760">
    <property type="entry name" value="Inositol_monophosphatase-like"/>
</dbReference>
<evidence type="ECO:0000256" key="5">
    <source>
        <dbReference type="ARBA" id="ARBA00022723"/>
    </source>
</evidence>
<dbReference type="GO" id="GO:0000287">
    <property type="term" value="F:magnesium ion binding"/>
    <property type="evidence" value="ECO:0007669"/>
    <property type="project" value="UniProtKB-UniRule"/>
</dbReference>
<feature type="binding site" evidence="9">
    <location>
        <position position="89"/>
    </location>
    <ligand>
        <name>Mg(2+)</name>
        <dbReference type="ChEBI" id="CHEBI:18420"/>
        <label>1</label>
    </ligand>
</feature>
<feature type="binding site" evidence="9">
    <location>
        <position position="89"/>
    </location>
    <ligand>
        <name>Mg(2+)</name>
        <dbReference type="ChEBI" id="CHEBI:18420"/>
        <label>2</label>
    </ligand>
</feature>
<dbReference type="CDD" id="cd01638">
    <property type="entry name" value="CysQ"/>
    <property type="match status" value="1"/>
</dbReference>
<feature type="binding site" evidence="9">
    <location>
        <position position="213"/>
    </location>
    <ligand>
        <name>Mg(2+)</name>
        <dbReference type="ChEBI" id="CHEBI:18420"/>
        <label>2</label>
    </ligand>
</feature>
<dbReference type="PRINTS" id="PR00377">
    <property type="entry name" value="IMPHPHTASES"/>
</dbReference>
<dbReference type="HAMAP" id="MF_02095">
    <property type="entry name" value="CysQ"/>
    <property type="match status" value="1"/>
</dbReference>
<dbReference type="FunFam" id="3.30.540.10:FF:000007">
    <property type="entry name" value="3'(2'),5'-bisphosphate nucleotidase CysQ"/>
    <property type="match status" value="1"/>
</dbReference>
<comment type="catalytic activity">
    <reaction evidence="1 9">
        <text>adenosine 3',5'-bisphosphate + H2O = AMP + phosphate</text>
        <dbReference type="Rhea" id="RHEA:10040"/>
        <dbReference type="ChEBI" id="CHEBI:15377"/>
        <dbReference type="ChEBI" id="CHEBI:43474"/>
        <dbReference type="ChEBI" id="CHEBI:58343"/>
        <dbReference type="ChEBI" id="CHEBI:456215"/>
        <dbReference type="EC" id="3.1.3.7"/>
    </reaction>
</comment>
<protein>
    <recommendedName>
        <fullName evidence="9">3'(2'),5'-bisphosphate nucleotidase CysQ</fullName>
        <ecNumber evidence="9">3.1.3.7</ecNumber>
    </recommendedName>
    <alternativeName>
        <fullName evidence="9">3'(2'),5-bisphosphonucleoside 3'(2')-phosphohydrolase</fullName>
    </alternativeName>
    <alternativeName>
        <fullName evidence="9">3'-phosphoadenosine 5'-phosphate phosphatase</fullName>
        <shortName evidence="9">PAP phosphatase</shortName>
    </alternativeName>
</protein>
<feature type="binding site" evidence="10">
    <location>
        <position position="68"/>
    </location>
    <ligand>
        <name>Mg(2+)</name>
        <dbReference type="ChEBI" id="CHEBI:18420"/>
        <label>1</label>
        <note>catalytic</note>
    </ligand>
</feature>
<dbReference type="RefSeq" id="WP_002709504.1">
    <property type="nucleotide sequence ID" value="NZ_JH651384.1"/>
</dbReference>
<evidence type="ECO:0000256" key="1">
    <source>
        <dbReference type="ARBA" id="ARBA00001625"/>
    </source>
</evidence>
<gene>
    <name evidence="9" type="primary">cysQ</name>
    <name evidence="11" type="ORF">Thini_3079</name>
</gene>
<dbReference type="NCBIfam" id="TIGR01331">
    <property type="entry name" value="bisphos_cysQ"/>
    <property type="match status" value="1"/>
</dbReference>
<evidence type="ECO:0000256" key="4">
    <source>
        <dbReference type="ARBA" id="ARBA00022519"/>
    </source>
</evidence>
<evidence type="ECO:0000256" key="6">
    <source>
        <dbReference type="ARBA" id="ARBA00022801"/>
    </source>
</evidence>
<keyword evidence="4 9" id="KW-0997">Cell inner membrane</keyword>
<dbReference type="InterPro" id="IPR006240">
    <property type="entry name" value="CysQ"/>
</dbReference>
<proteinExistence type="inferred from homology"/>
<evidence type="ECO:0000256" key="10">
    <source>
        <dbReference type="PIRSR" id="PIRSR600760-2"/>
    </source>
</evidence>
<evidence type="ECO:0000256" key="8">
    <source>
        <dbReference type="ARBA" id="ARBA00023136"/>
    </source>
</evidence>
<evidence type="ECO:0000256" key="9">
    <source>
        <dbReference type="HAMAP-Rule" id="MF_02095"/>
    </source>
</evidence>
<feature type="binding site" evidence="10">
    <location>
        <position position="89"/>
    </location>
    <ligand>
        <name>Mg(2+)</name>
        <dbReference type="ChEBI" id="CHEBI:18420"/>
        <label>1</label>
        <note>catalytic</note>
    </ligand>
</feature>
<feature type="binding site" evidence="10">
    <location>
        <position position="91"/>
    </location>
    <ligand>
        <name>Mg(2+)</name>
        <dbReference type="ChEBI" id="CHEBI:18420"/>
        <label>1</label>
        <note>catalytic</note>
    </ligand>
</feature>
<feature type="binding site" evidence="10">
    <location>
        <position position="92"/>
    </location>
    <ligand>
        <name>Mg(2+)</name>
        <dbReference type="ChEBI" id="CHEBI:18420"/>
        <label>1</label>
        <note>catalytic</note>
    </ligand>
</feature>
<keyword evidence="8 9" id="KW-0472">Membrane</keyword>
<keyword evidence="3 9" id="KW-1003">Cell membrane</keyword>
<evidence type="ECO:0000256" key="3">
    <source>
        <dbReference type="ARBA" id="ARBA00022475"/>
    </source>
</evidence>
<dbReference type="EMBL" id="JH651384">
    <property type="protein sequence ID" value="EIJ35604.1"/>
    <property type="molecule type" value="Genomic_DNA"/>
</dbReference>
<evidence type="ECO:0000313" key="11">
    <source>
        <dbReference type="EMBL" id="EIJ35604.1"/>
    </source>
</evidence>
<dbReference type="AlphaFoldDB" id="A0A656HHU0"/>
<dbReference type="Proteomes" id="UP000005317">
    <property type="component" value="Unassembled WGS sequence"/>
</dbReference>
<comment type="cofactor">
    <cofactor evidence="9 10">
        <name>Mg(2+)</name>
        <dbReference type="ChEBI" id="CHEBI:18420"/>
    </cofactor>
</comment>
<dbReference type="Pfam" id="PF00459">
    <property type="entry name" value="Inositol_P"/>
    <property type="match status" value="1"/>
</dbReference>
<feature type="binding site" evidence="9">
    <location>
        <position position="213"/>
    </location>
    <ligand>
        <name>substrate</name>
    </ligand>
</feature>
<accession>A0A656HHU0</accession>
<dbReference type="EC" id="3.1.3.7" evidence="9"/>
<keyword evidence="6 9" id="KW-0378">Hydrolase</keyword>
<comment type="similarity">
    <text evidence="2 9">Belongs to the inositol monophosphatase superfamily. CysQ family.</text>
</comment>
<dbReference type="Gene3D" id="3.40.190.80">
    <property type="match status" value="1"/>
</dbReference>
<keyword evidence="7 9" id="KW-0460">Magnesium</keyword>
<feature type="binding site" evidence="9">
    <location>
        <begin position="91"/>
        <end position="94"/>
    </location>
    <ligand>
        <name>substrate</name>
    </ligand>
</feature>
<dbReference type="PROSITE" id="PS00629">
    <property type="entry name" value="IMP_1"/>
    <property type="match status" value="1"/>
</dbReference>
<keyword evidence="5 9" id="KW-0479">Metal-binding</keyword>
<dbReference type="GO" id="GO:0008441">
    <property type="term" value="F:3'(2'),5'-bisphosphate nucleotidase activity"/>
    <property type="evidence" value="ECO:0007669"/>
    <property type="project" value="UniProtKB-UniRule"/>
</dbReference>
<dbReference type="GO" id="GO:0046854">
    <property type="term" value="P:phosphatidylinositol phosphate biosynthetic process"/>
    <property type="evidence" value="ECO:0007669"/>
    <property type="project" value="InterPro"/>
</dbReference>
<feature type="binding site" evidence="9">
    <location>
        <position position="91"/>
    </location>
    <ligand>
        <name>Mg(2+)</name>
        <dbReference type="ChEBI" id="CHEBI:18420"/>
        <label>1</label>
    </ligand>
</feature>
<name>A0A656HHU0_THINJ</name>
<dbReference type="SUPFAM" id="SSF56655">
    <property type="entry name" value="Carbohydrate phosphatase"/>
    <property type="match status" value="1"/>
</dbReference>
<dbReference type="InterPro" id="IPR050725">
    <property type="entry name" value="CysQ/Inositol_MonoPase"/>
</dbReference>
<dbReference type="FunFam" id="3.40.190.80:FF:000005">
    <property type="entry name" value="3'(2'),5'-bisphosphate nucleotidase CysQ"/>
    <property type="match status" value="1"/>
</dbReference>
<dbReference type="PROSITE" id="PS00630">
    <property type="entry name" value="IMP_2"/>
    <property type="match status" value="1"/>
</dbReference>
<dbReference type="GO" id="GO:0000103">
    <property type="term" value="P:sulfate assimilation"/>
    <property type="evidence" value="ECO:0007669"/>
    <property type="project" value="TreeGrafter"/>
</dbReference>
<feature type="binding site" evidence="9">
    <location>
        <position position="68"/>
    </location>
    <ligand>
        <name>Mg(2+)</name>
        <dbReference type="ChEBI" id="CHEBI:18420"/>
        <label>1</label>
    </ligand>
</feature>
<feature type="binding site" evidence="9">
    <location>
        <position position="92"/>
    </location>
    <ligand>
        <name>Mg(2+)</name>
        <dbReference type="ChEBI" id="CHEBI:18420"/>
        <label>2</label>
    </ligand>
</feature>
<dbReference type="GO" id="GO:0005886">
    <property type="term" value="C:plasma membrane"/>
    <property type="evidence" value="ECO:0007669"/>
    <property type="project" value="UniProtKB-SubCell"/>
</dbReference>
<dbReference type="PANTHER" id="PTHR43028">
    <property type="entry name" value="3'(2'),5'-BISPHOSPHATE NUCLEOTIDASE 1"/>
    <property type="match status" value="1"/>
</dbReference>
<dbReference type="Gene3D" id="3.30.540.10">
    <property type="entry name" value="Fructose-1,6-Bisphosphatase, subunit A, domain 1"/>
    <property type="match status" value="1"/>
</dbReference>
<comment type="subcellular location">
    <subcellularLocation>
        <location evidence="9">Cell inner membrane</location>
        <topology evidence="9">Peripheral membrane protein</topology>
        <orientation evidence="9">Cytoplasmic side</orientation>
    </subcellularLocation>
</comment>
<reference evidence="12" key="1">
    <citation type="journal article" date="2011" name="Stand. Genomic Sci.">
        <title>Genome sequence of the filamentous, gliding Thiothrix nivea neotype strain (JP2(T)).</title>
        <authorList>
            <person name="Lapidus A."/>
            <person name="Nolan M."/>
            <person name="Lucas S."/>
            <person name="Glavina Del Rio T."/>
            <person name="Tice H."/>
            <person name="Cheng J.F."/>
            <person name="Tapia R."/>
            <person name="Han C."/>
            <person name="Goodwin L."/>
            <person name="Pitluck S."/>
            <person name="Liolios K."/>
            <person name="Pagani I."/>
            <person name="Ivanova N."/>
            <person name="Huntemann M."/>
            <person name="Mavromatis K."/>
            <person name="Mikhailova N."/>
            <person name="Pati A."/>
            <person name="Chen A."/>
            <person name="Palaniappan K."/>
            <person name="Land M."/>
            <person name="Brambilla E.M."/>
            <person name="Rohde M."/>
            <person name="Abt B."/>
            <person name="Verbarg S."/>
            <person name="Goker M."/>
            <person name="Bristow J."/>
            <person name="Eisen J.A."/>
            <person name="Markowitz V."/>
            <person name="Hugenholtz P."/>
            <person name="Kyrpides N.C."/>
            <person name="Klenk H.P."/>
            <person name="Woyke T."/>
        </authorList>
    </citation>
    <scope>NUCLEOTIDE SEQUENCE [LARGE SCALE GENOMIC DNA]</scope>
    <source>
        <strain evidence="12">ATCC 35100 / DSM 5205 / JP2</strain>
    </source>
</reference>
<dbReference type="InterPro" id="IPR020583">
    <property type="entry name" value="Inositol_monoP_metal-BS"/>
</dbReference>
<keyword evidence="12" id="KW-1185">Reference proteome</keyword>
<evidence type="ECO:0000256" key="2">
    <source>
        <dbReference type="ARBA" id="ARBA00005289"/>
    </source>
</evidence>
<sequence length="264" mass="29179">MNLNQLMPTTVDIARQAGEKIMKVYNSADFSVEHKDDNSPLTAADLASHHHIVDALAALTPQYPVLSEENASELPFEERSQWQTYWLVDPLDGTKEFIKRNDEFSILIALVHDNIPVLGVVHAPVLKTTWFACKGSGAFKRTGDDTASISVRATGSPLSVVGSRSHASAGLQAFLENIGEHELVSMGSILKACMVAEGTADIYPRIGLTSEWDTAAAQIIVEEAGGHFTRTDMQPLRYNTKESLLNPHFFVFGKDYRDWSQYLQ</sequence>
<evidence type="ECO:0000256" key="7">
    <source>
        <dbReference type="ARBA" id="ARBA00022842"/>
    </source>
</evidence>
<organism evidence="11 12">
    <name type="scientific">Thiothrix nivea (strain ATCC 35100 / DSM 5205 / JP2)</name>
    <dbReference type="NCBI Taxonomy" id="870187"/>
    <lineage>
        <taxon>Bacteria</taxon>
        <taxon>Pseudomonadati</taxon>
        <taxon>Pseudomonadota</taxon>
        <taxon>Gammaproteobacteria</taxon>
        <taxon>Thiotrichales</taxon>
        <taxon>Thiotrichaceae</taxon>
        <taxon>Thiothrix</taxon>
    </lineage>
</organism>
<comment type="function">
    <text evidence="9">Converts adenosine-3',5'-bisphosphate (PAP) to AMP.</text>
</comment>
<feature type="binding site" evidence="9">
    <location>
        <position position="68"/>
    </location>
    <ligand>
        <name>substrate</name>
    </ligand>
</feature>
<evidence type="ECO:0000313" key="12">
    <source>
        <dbReference type="Proteomes" id="UP000005317"/>
    </source>
</evidence>
<dbReference type="GO" id="GO:0050427">
    <property type="term" value="P:3'-phosphoadenosine 5'-phosphosulfate metabolic process"/>
    <property type="evidence" value="ECO:0007669"/>
    <property type="project" value="TreeGrafter"/>
</dbReference>